<organism evidence="1 2">
    <name type="scientific">Micromonospora palomenae</name>
    <dbReference type="NCBI Taxonomy" id="1461247"/>
    <lineage>
        <taxon>Bacteria</taxon>
        <taxon>Bacillati</taxon>
        <taxon>Actinomycetota</taxon>
        <taxon>Actinomycetes</taxon>
        <taxon>Micromonosporales</taxon>
        <taxon>Micromonosporaceae</taxon>
        <taxon>Micromonospora</taxon>
    </lineage>
</organism>
<dbReference type="Gene3D" id="3.40.50.150">
    <property type="entry name" value="Vaccinia Virus protein VP39"/>
    <property type="match status" value="1"/>
</dbReference>
<gene>
    <name evidence="1" type="ORF">FHX75_12725</name>
</gene>
<evidence type="ECO:0000313" key="2">
    <source>
        <dbReference type="Proteomes" id="UP000319927"/>
    </source>
</evidence>
<name>A0A561WEA0_9ACTN</name>
<dbReference type="EMBL" id="VIXA01000002">
    <property type="protein sequence ID" value="TWG22204.1"/>
    <property type="molecule type" value="Genomic_DNA"/>
</dbReference>
<dbReference type="AlphaFoldDB" id="A0A561WEA0"/>
<proteinExistence type="predicted"/>
<protein>
    <submittedName>
        <fullName evidence="1">Uncharacterized protein</fullName>
    </submittedName>
</protein>
<evidence type="ECO:0000313" key="1">
    <source>
        <dbReference type="EMBL" id="TWG22204.1"/>
    </source>
</evidence>
<dbReference type="RefSeq" id="WP_211364469.1">
    <property type="nucleotide sequence ID" value="NZ_VIXA01000002.1"/>
</dbReference>
<sequence length="83" mass="9816">MPLADLIELARGLGWRVLHFSTADQREWDDFESTWRAGQQEWLLQHPEDPRATEVREELDDRLREYVGIYRGVLGLAYFVLGR</sequence>
<dbReference type="Proteomes" id="UP000319927">
    <property type="component" value="Unassembled WGS sequence"/>
</dbReference>
<dbReference type="InterPro" id="IPR029063">
    <property type="entry name" value="SAM-dependent_MTases_sf"/>
</dbReference>
<comment type="caution">
    <text evidence="1">The sequence shown here is derived from an EMBL/GenBank/DDBJ whole genome shotgun (WGS) entry which is preliminary data.</text>
</comment>
<accession>A0A561WEA0</accession>
<keyword evidence="2" id="KW-1185">Reference proteome</keyword>
<reference evidence="1 2" key="1">
    <citation type="submission" date="2019-06" db="EMBL/GenBank/DDBJ databases">
        <title>Sequencing the genomes of 1000 actinobacteria strains.</title>
        <authorList>
            <person name="Klenk H.-P."/>
        </authorList>
    </citation>
    <scope>NUCLEOTIDE SEQUENCE [LARGE SCALE GENOMIC DNA]</scope>
    <source>
        <strain evidence="1 2">DSM 102131</strain>
    </source>
</reference>